<dbReference type="EMBL" id="VBZC01000012">
    <property type="protein sequence ID" value="TLS45716.1"/>
    <property type="molecule type" value="Genomic_DNA"/>
</dbReference>
<gene>
    <name evidence="2" type="ORF">FE633_13185</name>
</gene>
<keyword evidence="3" id="KW-1185">Reference proteome</keyword>
<sequence length="186" mass="19232">MSTAAEETAERVGNVVEPTSVQSGAEVEASGGPGLPAPGDGTDAPADGGDLPVLRSGRIVDVIADAVTFTLVIARLAIAAVAMRMLSQAVKGAYSYVEGCAKQVDHLADVAATLAVDDAVTSAHHDAAGVMRESLALADALAEEAAEMSTEFDNAARDHESDYGTVNEAMQSGPYDVAEREWYSHR</sequence>
<organism evidence="2 3">
    <name type="scientific">Streptomyces montanus</name>
    <dbReference type="NCBI Taxonomy" id="2580423"/>
    <lineage>
        <taxon>Bacteria</taxon>
        <taxon>Bacillati</taxon>
        <taxon>Actinomycetota</taxon>
        <taxon>Actinomycetes</taxon>
        <taxon>Kitasatosporales</taxon>
        <taxon>Streptomycetaceae</taxon>
        <taxon>Streptomyces</taxon>
    </lineage>
</organism>
<accession>A0A5R9FUL3</accession>
<reference evidence="2 3" key="1">
    <citation type="submission" date="2019-05" db="EMBL/GenBank/DDBJ databases">
        <title>Streptomyces sp. NEAU-C151, a novel actinomycete isolated from soil.</title>
        <authorList>
            <person name="Han L."/>
            <person name="Jiang H."/>
        </authorList>
    </citation>
    <scope>NUCLEOTIDE SEQUENCE [LARGE SCALE GENOMIC DNA]</scope>
    <source>
        <strain evidence="2 3">NEAU-C151</strain>
    </source>
</reference>
<dbReference type="RefSeq" id="WP_138045307.1">
    <property type="nucleotide sequence ID" value="NZ_VBZC01000012.1"/>
</dbReference>
<proteinExistence type="predicted"/>
<evidence type="ECO:0000313" key="2">
    <source>
        <dbReference type="EMBL" id="TLS45716.1"/>
    </source>
</evidence>
<evidence type="ECO:0000256" key="1">
    <source>
        <dbReference type="SAM" id="MobiDB-lite"/>
    </source>
</evidence>
<evidence type="ECO:0000313" key="3">
    <source>
        <dbReference type="Proteomes" id="UP000305906"/>
    </source>
</evidence>
<name>A0A5R9FUL3_9ACTN</name>
<dbReference type="AlphaFoldDB" id="A0A5R9FUL3"/>
<dbReference type="Proteomes" id="UP000305906">
    <property type="component" value="Unassembled WGS sequence"/>
</dbReference>
<feature type="compositionally biased region" description="Low complexity" evidence="1">
    <location>
        <begin position="37"/>
        <end position="49"/>
    </location>
</feature>
<feature type="region of interest" description="Disordered" evidence="1">
    <location>
        <begin position="1"/>
        <end position="49"/>
    </location>
</feature>
<comment type="caution">
    <text evidence="2">The sequence shown here is derived from an EMBL/GenBank/DDBJ whole genome shotgun (WGS) entry which is preliminary data.</text>
</comment>
<protein>
    <submittedName>
        <fullName evidence="2">Uncharacterized protein</fullName>
    </submittedName>
</protein>